<evidence type="ECO:0000259" key="2">
    <source>
        <dbReference type="PROSITE" id="PS50110"/>
    </source>
</evidence>
<sequence>MERDIWRGQVYAVVDDDAEVRQTLGLQLRRLGAEVAVYDGPQALLSELETVRPRAVVIDLMLGRHDGIQVLRQLADRDYPGYVLLLSGMEPKIIRIAMRVGQTLGLRMLPPLAKPYRAAALQEHLSSAASEPVLSTEGQGSAAVSLAEIDLALDEGEFVLHYQPEYDLNSGTFKAVEALVRWQNRRRGLLMPGQFLHAFSPRQMSNLSWLVVQQAIRDAERWRTAGRPLSVAVNVGADQVMDPILFGLLADRRRADSETAPLVLEITETESMDDELLGGELAARLRLHGVEIAVDDFGVGFSSLARLQSLPISELKIDRSFVRAANEEPADAAILRSVAALGRSLGIRVVAEGVENLALLPLLRDCGCHLAQGYALARPMPAADILALPEHLPS</sequence>
<reference evidence="4 5" key="1">
    <citation type="submission" date="2018-05" db="EMBL/GenBank/DDBJ databases">
        <title>Spiribacter halobius sp. nov., a moderately halophilic bacterium isolated from marine solar saltern.</title>
        <authorList>
            <person name="Zheng W.-S."/>
            <person name="Lu D.-C."/>
            <person name="Du Z.-J."/>
        </authorList>
    </citation>
    <scope>NUCLEOTIDE SEQUENCE [LARGE SCALE GENOMIC DNA]</scope>
    <source>
        <strain evidence="4 5">E85</strain>
    </source>
</reference>
<dbReference type="RefSeq" id="WP_109679399.1">
    <property type="nucleotide sequence ID" value="NZ_CP086615.1"/>
</dbReference>
<evidence type="ECO:0000259" key="3">
    <source>
        <dbReference type="PROSITE" id="PS50883"/>
    </source>
</evidence>
<dbReference type="Proteomes" id="UP000245474">
    <property type="component" value="Unassembled WGS sequence"/>
</dbReference>
<dbReference type="GO" id="GO:0000160">
    <property type="term" value="P:phosphorelay signal transduction system"/>
    <property type="evidence" value="ECO:0007669"/>
    <property type="project" value="InterPro"/>
</dbReference>
<feature type="modified residue" description="4-aspartylphosphate" evidence="1">
    <location>
        <position position="59"/>
    </location>
</feature>
<dbReference type="InterPro" id="IPR001789">
    <property type="entry name" value="Sig_transdc_resp-reg_receiver"/>
</dbReference>
<protein>
    <recommendedName>
        <fullName evidence="6">Diguanylate phosphodiesterase</fullName>
    </recommendedName>
</protein>
<dbReference type="PANTHER" id="PTHR33121">
    <property type="entry name" value="CYCLIC DI-GMP PHOSPHODIESTERASE PDEF"/>
    <property type="match status" value="1"/>
</dbReference>
<gene>
    <name evidence="4" type="ORF">DEM34_13760</name>
</gene>
<feature type="domain" description="EAL" evidence="3">
    <location>
        <begin position="142"/>
        <end position="393"/>
    </location>
</feature>
<organism evidence="4 5">
    <name type="scientific">Sediminicurvatus halobius</name>
    <dbReference type="NCBI Taxonomy" id="2182432"/>
    <lineage>
        <taxon>Bacteria</taxon>
        <taxon>Pseudomonadati</taxon>
        <taxon>Pseudomonadota</taxon>
        <taxon>Gammaproteobacteria</taxon>
        <taxon>Chromatiales</taxon>
        <taxon>Ectothiorhodospiraceae</taxon>
        <taxon>Sediminicurvatus</taxon>
    </lineage>
</organism>
<dbReference type="SMART" id="SM00052">
    <property type="entry name" value="EAL"/>
    <property type="match status" value="1"/>
</dbReference>
<evidence type="ECO:0000313" key="4">
    <source>
        <dbReference type="EMBL" id="PWG62043.1"/>
    </source>
</evidence>
<dbReference type="EMBL" id="QFFI01000023">
    <property type="protein sequence ID" value="PWG62043.1"/>
    <property type="molecule type" value="Genomic_DNA"/>
</dbReference>
<dbReference type="PROSITE" id="PS50110">
    <property type="entry name" value="RESPONSE_REGULATORY"/>
    <property type="match status" value="1"/>
</dbReference>
<dbReference type="InterPro" id="IPR001633">
    <property type="entry name" value="EAL_dom"/>
</dbReference>
<dbReference type="CDD" id="cd01948">
    <property type="entry name" value="EAL"/>
    <property type="match status" value="1"/>
</dbReference>
<dbReference type="InterPro" id="IPR035919">
    <property type="entry name" value="EAL_sf"/>
</dbReference>
<dbReference type="Pfam" id="PF00072">
    <property type="entry name" value="Response_reg"/>
    <property type="match status" value="1"/>
</dbReference>
<dbReference type="Gene3D" id="3.20.20.450">
    <property type="entry name" value="EAL domain"/>
    <property type="match status" value="1"/>
</dbReference>
<evidence type="ECO:0000313" key="5">
    <source>
        <dbReference type="Proteomes" id="UP000245474"/>
    </source>
</evidence>
<evidence type="ECO:0000256" key="1">
    <source>
        <dbReference type="PROSITE-ProRule" id="PRU00169"/>
    </source>
</evidence>
<dbReference type="SUPFAM" id="SSF52172">
    <property type="entry name" value="CheY-like"/>
    <property type="match status" value="1"/>
</dbReference>
<dbReference type="Gene3D" id="3.40.50.2300">
    <property type="match status" value="1"/>
</dbReference>
<comment type="caution">
    <text evidence="4">The sequence shown here is derived from an EMBL/GenBank/DDBJ whole genome shotgun (WGS) entry which is preliminary data.</text>
</comment>
<dbReference type="Pfam" id="PF00563">
    <property type="entry name" value="EAL"/>
    <property type="match status" value="1"/>
</dbReference>
<dbReference type="PANTHER" id="PTHR33121:SF70">
    <property type="entry name" value="SIGNALING PROTEIN YKOW"/>
    <property type="match status" value="1"/>
</dbReference>
<feature type="domain" description="Response regulatory" evidence="2">
    <location>
        <begin position="10"/>
        <end position="129"/>
    </location>
</feature>
<name>A0A2U2MZ20_9GAMM</name>
<keyword evidence="1" id="KW-0597">Phosphoprotein</keyword>
<dbReference type="OrthoDB" id="9812358at2"/>
<dbReference type="PROSITE" id="PS50883">
    <property type="entry name" value="EAL"/>
    <property type="match status" value="1"/>
</dbReference>
<dbReference type="InterPro" id="IPR050706">
    <property type="entry name" value="Cyclic-di-GMP_PDE-like"/>
</dbReference>
<dbReference type="GO" id="GO:0071111">
    <property type="term" value="F:cyclic-guanylate-specific phosphodiesterase activity"/>
    <property type="evidence" value="ECO:0007669"/>
    <property type="project" value="InterPro"/>
</dbReference>
<proteinExistence type="predicted"/>
<accession>A0A2U2MZ20</accession>
<dbReference type="AlphaFoldDB" id="A0A2U2MZ20"/>
<evidence type="ECO:0008006" key="6">
    <source>
        <dbReference type="Google" id="ProtNLM"/>
    </source>
</evidence>
<keyword evidence="5" id="KW-1185">Reference proteome</keyword>
<dbReference type="InterPro" id="IPR011006">
    <property type="entry name" value="CheY-like_superfamily"/>
</dbReference>
<dbReference type="SUPFAM" id="SSF141868">
    <property type="entry name" value="EAL domain-like"/>
    <property type="match status" value="1"/>
</dbReference>